<evidence type="ECO:0000256" key="5">
    <source>
        <dbReference type="ARBA" id="ARBA00022679"/>
    </source>
</evidence>
<comment type="subunit">
    <text evidence="3 13">Monomer.</text>
</comment>
<dbReference type="InterPro" id="IPR036100">
    <property type="entry name" value="QueA_sf"/>
</dbReference>
<dbReference type="GO" id="GO:0051075">
    <property type="term" value="F:S-adenosylmethionine:tRNA ribosyltransferase-isomerase activity"/>
    <property type="evidence" value="ECO:0007669"/>
    <property type="project" value="UniProtKB-EC"/>
</dbReference>
<evidence type="ECO:0000256" key="3">
    <source>
        <dbReference type="ARBA" id="ARBA00011245"/>
    </source>
</evidence>
<evidence type="ECO:0000313" key="14">
    <source>
        <dbReference type="EMBL" id="MBB1089444.1"/>
    </source>
</evidence>
<dbReference type="FunFam" id="3.40.1780.10:FF:000001">
    <property type="entry name" value="S-adenosylmethionine:tRNA ribosyltransferase-isomerase"/>
    <property type="match status" value="1"/>
</dbReference>
<evidence type="ECO:0000256" key="8">
    <source>
        <dbReference type="ARBA" id="ARBA00052751"/>
    </source>
</evidence>
<keyword evidence="6 13" id="KW-0949">S-adenosyl-L-methionine</keyword>
<keyword evidence="7 13" id="KW-0671">Queuosine biosynthesis</keyword>
<accession>A0A7W3YF30</accession>
<dbReference type="InterPro" id="IPR003699">
    <property type="entry name" value="QueA"/>
</dbReference>
<proteinExistence type="inferred from homology"/>
<dbReference type="NCBIfam" id="TIGR00113">
    <property type="entry name" value="queA"/>
    <property type="match status" value="1"/>
</dbReference>
<dbReference type="EC" id="2.4.99.17" evidence="10 13"/>
<comment type="pathway">
    <text evidence="2 13">tRNA modification; tRNA-queuosine biosynthesis.</text>
</comment>
<evidence type="ECO:0000256" key="13">
    <source>
        <dbReference type="HAMAP-Rule" id="MF_00113"/>
    </source>
</evidence>
<gene>
    <name evidence="13 14" type="primary">queA</name>
    <name evidence="14" type="ORF">H4F99_13240</name>
</gene>
<keyword evidence="14" id="KW-0413">Isomerase</keyword>
<dbReference type="InterPro" id="IPR042118">
    <property type="entry name" value="QueA_dom1"/>
</dbReference>
<comment type="caution">
    <text evidence="14">The sequence shown here is derived from an EMBL/GenBank/DDBJ whole genome shotgun (WGS) entry which is preliminary data.</text>
</comment>
<dbReference type="PANTHER" id="PTHR30307">
    <property type="entry name" value="S-ADENOSYLMETHIONINE:TRNA RIBOSYLTRANSFERASE-ISOMERASE"/>
    <property type="match status" value="1"/>
</dbReference>
<evidence type="ECO:0000256" key="2">
    <source>
        <dbReference type="ARBA" id="ARBA00004691"/>
    </source>
</evidence>
<evidence type="ECO:0000256" key="10">
    <source>
        <dbReference type="ARBA" id="ARBA00066503"/>
    </source>
</evidence>
<keyword evidence="15" id="KW-1185">Reference proteome</keyword>
<name>A0A7W3YF30_9GAMM</name>
<organism evidence="14 15">
    <name type="scientific">Marilutibacter penaei</name>
    <dbReference type="NCBI Taxonomy" id="2759900"/>
    <lineage>
        <taxon>Bacteria</taxon>
        <taxon>Pseudomonadati</taxon>
        <taxon>Pseudomonadota</taxon>
        <taxon>Gammaproteobacteria</taxon>
        <taxon>Lysobacterales</taxon>
        <taxon>Lysobacteraceae</taxon>
        <taxon>Marilutibacter</taxon>
    </lineage>
</organism>
<dbReference type="Gene3D" id="3.40.1780.10">
    <property type="entry name" value="QueA-like"/>
    <property type="match status" value="1"/>
</dbReference>
<comment type="function">
    <text evidence="13">Transfers and isomerizes the ribose moiety from AdoMet to the 7-aminomethyl group of 7-deazaguanine (preQ1-tRNA) to give epoxyqueuosine (oQ-tRNA).</text>
</comment>
<evidence type="ECO:0000256" key="9">
    <source>
        <dbReference type="ARBA" id="ARBA00061210"/>
    </source>
</evidence>
<keyword evidence="14" id="KW-0328">Glycosyltransferase</keyword>
<dbReference type="RefSeq" id="WP_182670251.1">
    <property type="nucleotide sequence ID" value="NZ_JACHTE010000009.1"/>
</dbReference>
<dbReference type="EMBL" id="JACHTE010000009">
    <property type="protein sequence ID" value="MBB1089444.1"/>
    <property type="molecule type" value="Genomic_DNA"/>
</dbReference>
<evidence type="ECO:0000256" key="7">
    <source>
        <dbReference type="ARBA" id="ARBA00022785"/>
    </source>
</evidence>
<dbReference type="GO" id="GO:0005737">
    <property type="term" value="C:cytoplasm"/>
    <property type="evidence" value="ECO:0007669"/>
    <property type="project" value="UniProtKB-SubCell"/>
</dbReference>
<dbReference type="UniPathway" id="UPA00392"/>
<keyword evidence="5 13" id="KW-0808">Transferase</keyword>
<dbReference type="Gene3D" id="2.40.10.240">
    <property type="entry name" value="QueA-like"/>
    <property type="match status" value="1"/>
</dbReference>
<dbReference type="HAMAP" id="MF_00113">
    <property type="entry name" value="QueA"/>
    <property type="match status" value="1"/>
</dbReference>
<dbReference type="SUPFAM" id="SSF111337">
    <property type="entry name" value="QueA-like"/>
    <property type="match status" value="1"/>
</dbReference>
<comment type="similarity">
    <text evidence="9 13">Belongs to the QueA family.</text>
</comment>
<evidence type="ECO:0000256" key="4">
    <source>
        <dbReference type="ARBA" id="ARBA00022490"/>
    </source>
</evidence>
<dbReference type="PANTHER" id="PTHR30307:SF0">
    <property type="entry name" value="S-ADENOSYLMETHIONINE:TRNA RIBOSYLTRANSFERASE-ISOMERASE"/>
    <property type="match status" value="1"/>
</dbReference>
<keyword evidence="4 13" id="KW-0963">Cytoplasm</keyword>
<reference evidence="14 15" key="1">
    <citation type="submission" date="2020-07" db="EMBL/GenBank/DDBJ databases">
        <authorList>
            <person name="Xu S."/>
            <person name="Li A."/>
        </authorList>
    </citation>
    <scope>NUCLEOTIDE SEQUENCE [LARGE SCALE GENOMIC DNA]</scope>
    <source>
        <strain evidence="14 15">SG-8</strain>
    </source>
</reference>
<evidence type="ECO:0000256" key="6">
    <source>
        <dbReference type="ARBA" id="ARBA00022691"/>
    </source>
</evidence>
<sequence>MKKSDFHYDLPPELIAQAPLAERSASRLLLVPPAPAELGDRAFRELPDLLQPGDLLVFNDTRVIPARLFGQKATGGRVEVLIERLLGGAEVRAQLGVSKSPKPGAVIALDAGGEAEVLGRDGEFYRLRFHVGEALESWLVKAGRLPLPPYIDREPGAEDAERYQTVFARQTGAVAAPTAGLHFDQGLLDALAARGVSTGHVTLHVGAGTFQPVRVEHLDQHVMHSEWLNVGAELVEQVRRTRAAGGRVIGVGTTVVRALESAMRDDGEGGRELRPFAGETRLFILPGYRIRSVDALITNFHLPESTLLMMISAFAGKDRVFEAYAHAIRERYRFFSYGDAMLLWPGAGA</sequence>
<comment type="subcellular location">
    <subcellularLocation>
        <location evidence="1 13">Cytoplasm</location>
    </subcellularLocation>
</comment>
<evidence type="ECO:0000256" key="1">
    <source>
        <dbReference type="ARBA" id="ARBA00004496"/>
    </source>
</evidence>
<dbReference type="AlphaFoldDB" id="A0A7W3YF30"/>
<evidence type="ECO:0000256" key="12">
    <source>
        <dbReference type="ARBA" id="ARBA00076160"/>
    </source>
</evidence>
<evidence type="ECO:0000256" key="11">
    <source>
        <dbReference type="ARBA" id="ARBA00069325"/>
    </source>
</evidence>
<dbReference type="Pfam" id="PF02547">
    <property type="entry name" value="Queuosine_synth"/>
    <property type="match status" value="1"/>
</dbReference>
<dbReference type="NCBIfam" id="NF001140">
    <property type="entry name" value="PRK00147.1"/>
    <property type="match status" value="1"/>
</dbReference>
<dbReference type="GO" id="GO:0008616">
    <property type="term" value="P:tRNA queuosine(34) biosynthetic process"/>
    <property type="evidence" value="ECO:0007669"/>
    <property type="project" value="UniProtKB-UniRule"/>
</dbReference>
<comment type="catalytic activity">
    <reaction evidence="8 13">
        <text>7-aminomethyl-7-carbaguanosine(34) in tRNA + S-adenosyl-L-methionine = epoxyqueuosine(34) in tRNA + adenine + L-methionine + 2 H(+)</text>
        <dbReference type="Rhea" id="RHEA:32155"/>
        <dbReference type="Rhea" id="RHEA-COMP:10342"/>
        <dbReference type="Rhea" id="RHEA-COMP:18582"/>
        <dbReference type="ChEBI" id="CHEBI:15378"/>
        <dbReference type="ChEBI" id="CHEBI:16708"/>
        <dbReference type="ChEBI" id="CHEBI:57844"/>
        <dbReference type="ChEBI" id="CHEBI:59789"/>
        <dbReference type="ChEBI" id="CHEBI:82833"/>
        <dbReference type="ChEBI" id="CHEBI:194443"/>
        <dbReference type="EC" id="2.4.99.17"/>
    </reaction>
</comment>
<dbReference type="InterPro" id="IPR042119">
    <property type="entry name" value="QueA_dom2"/>
</dbReference>
<evidence type="ECO:0000313" key="15">
    <source>
        <dbReference type="Proteomes" id="UP000552587"/>
    </source>
</evidence>
<dbReference type="Proteomes" id="UP000552587">
    <property type="component" value="Unassembled WGS sequence"/>
</dbReference>
<protein>
    <recommendedName>
        <fullName evidence="11 13">S-adenosylmethionine:tRNA ribosyltransferase-isomerase</fullName>
        <ecNumber evidence="10 13">2.4.99.17</ecNumber>
    </recommendedName>
    <alternativeName>
        <fullName evidence="12 13">Queuosine biosynthesis protein QueA</fullName>
    </alternativeName>
</protein>